<dbReference type="Pfam" id="PF09411">
    <property type="entry name" value="PagL"/>
    <property type="match status" value="1"/>
</dbReference>
<dbReference type="Gene3D" id="2.40.160.20">
    <property type="match status" value="1"/>
</dbReference>
<accession>A0A1N6DQS7</accession>
<sequence>MRPWIAFCAACLFAIGARAENDTDTLMKNTAIAGAIASWAAAAWLGDDVAAAALHAGGRQHLGLAGGSASQTDMAQMLYGWDFSHNLIERPTWRLRGQWEVDLTGWWANKSSRRNNSGWMTGITPVLQFEHRSTYRPYAEFGIGLKYLSDILVGDQYKSTQLQFGDLVGAGISIDNWQLGFRFLHISNGGIETPNPGTNYYGIKLDYAF</sequence>
<keyword evidence="3" id="KW-1185">Reference proteome</keyword>
<dbReference type="AlphaFoldDB" id="A0A1N6DQS7"/>
<dbReference type="RefSeq" id="WP_074200665.1">
    <property type="nucleotide sequence ID" value="NZ_FSRE01000001.1"/>
</dbReference>
<evidence type="ECO:0000313" key="2">
    <source>
        <dbReference type="EMBL" id="SIN73014.1"/>
    </source>
</evidence>
<gene>
    <name evidence="2" type="ORF">SAMN05443662_0345</name>
</gene>
<dbReference type="Proteomes" id="UP000198461">
    <property type="component" value="Unassembled WGS sequence"/>
</dbReference>
<name>A0A1N6DQS7_9GAMM</name>
<organism evidence="2 3">
    <name type="scientific">Sulfurivirga caldicuralii</name>
    <dbReference type="NCBI Taxonomy" id="364032"/>
    <lineage>
        <taxon>Bacteria</taxon>
        <taxon>Pseudomonadati</taxon>
        <taxon>Pseudomonadota</taxon>
        <taxon>Gammaproteobacteria</taxon>
        <taxon>Thiotrichales</taxon>
        <taxon>Piscirickettsiaceae</taxon>
        <taxon>Sulfurivirga</taxon>
    </lineage>
</organism>
<protein>
    <submittedName>
        <fullName evidence="2">Lipid A 3-O-deacylase</fullName>
    </submittedName>
</protein>
<evidence type="ECO:0000256" key="1">
    <source>
        <dbReference type="SAM" id="SignalP"/>
    </source>
</evidence>
<dbReference type="STRING" id="364032.SAMN05443662_0345"/>
<proteinExistence type="predicted"/>
<dbReference type="EMBL" id="FSRE01000001">
    <property type="protein sequence ID" value="SIN73014.1"/>
    <property type="molecule type" value="Genomic_DNA"/>
</dbReference>
<dbReference type="InterPro" id="IPR011250">
    <property type="entry name" value="OMP/PagP_B-barrel"/>
</dbReference>
<dbReference type="OrthoDB" id="9797122at2"/>
<evidence type="ECO:0000313" key="3">
    <source>
        <dbReference type="Proteomes" id="UP000198461"/>
    </source>
</evidence>
<reference evidence="3" key="1">
    <citation type="submission" date="2016-11" db="EMBL/GenBank/DDBJ databases">
        <authorList>
            <person name="Varghese N."/>
            <person name="Submissions S."/>
        </authorList>
    </citation>
    <scope>NUCLEOTIDE SEQUENCE [LARGE SCALE GENOMIC DNA]</scope>
    <source>
        <strain evidence="3">DSM 17737</strain>
    </source>
</reference>
<dbReference type="SUPFAM" id="SSF56925">
    <property type="entry name" value="OMPA-like"/>
    <property type="match status" value="1"/>
</dbReference>
<feature type="chain" id="PRO_5012478308" evidence="1">
    <location>
        <begin position="20"/>
        <end position="209"/>
    </location>
</feature>
<keyword evidence="1" id="KW-0732">Signal</keyword>
<dbReference type="InterPro" id="IPR018550">
    <property type="entry name" value="Lipid-A_deacylase-rel"/>
</dbReference>
<feature type="signal peptide" evidence="1">
    <location>
        <begin position="1"/>
        <end position="19"/>
    </location>
</feature>